<dbReference type="AlphaFoldDB" id="A0AAV4UP95"/>
<keyword evidence="2" id="KW-1185">Reference proteome</keyword>
<sequence length="73" mass="8356">MINKRGREIVAREQERNFYDYPSLLPPSSPNVAIGKEHRFSIVTGSGDLFYRFCNSLMCPFGGRLFSLINVLE</sequence>
<comment type="caution">
    <text evidence="1">The sequence shown here is derived from an EMBL/GenBank/DDBJ whole genome shotgun (WGS) entry which is preliminary data.</text>
</comment>
<reference evidence="1 2" key="1">
    <citation type="submission" date="2021-06" db="EMBL/GenBank/DDBJ databases">
        <title>Caerostris extrusa draft genome.</title>
        <authorList>
            <person name="Kono N."/>
            <person name="Arakawa K."/>
        </authorList>
    </citation>
    <scope>NUCLEOTIDE SEQUENCE [LARGE SCALE GENOMIC DNA]</scope>
</reference>
<dbReference type="EMBL" id="BPLR01013214">
    <property type="protein sequence ID" value="GIY59540.1"/>
    <property type="molecule type" value="Genomic_DNA"/>
</dbReference>
<dbReference type="Proteomes" id="UP001054945">
    <property type="component" value="Unassembled WGS sequence"/>
</dbReference>
<name>A0AAV4UP95_CAEEX</name>
<protein>
    <submittedName>
        <fullName evidence="1">Uncharacterized protein</fullName>
    </submittedName>
</protein>
<evidence type="ECO:0000313" key="2">
    <source>
        <dbReference type="Proteomes" id="UP001054945"/>
    </source>
</evidence>
<evidence type="ECO:0000313" key="1">
    <source>
        <dbReference type="EMBL" id="GIY59540.1"/>
    </source>
</evidence>
<gene>
    <name evidence="1" type="ORF">CEXT_89771</name>
</gene>
<organism evidence="1 2">
    <name type="scientific">Caerostris extrusa</name>
    <name type="common">Bark spider</name>
    <name type="synonym">Caerostris bankana</name>
    <dbReference type="NCBI Taxonomy" id="172846"/>
    <lineage>
        <taxon>Eukaryota</taxon>
        <taxon>Metazoa</taxon>
        <taxon>Ecdysozoa</taxon>
        <taxon>Arthropoda</taxon>
        <taxon>Chelicerata</taxon>
        <taxon>Arachnida</taxon>
        <taxon>Araneae</taxon>
        <taxon>Araneomorphae</taxon>
        <taxon>Entelegynae</taxon>
        <taxon>Araneoidea</taxon>
        <taxon>Araneidae</taxon>
        <taxon>Caerostris</taxon>
    </lineage>
</organism>
<accession>A0AAV4UP95</accession>
<proteinExistence type="predicted"/>